<keyword evidence="2" id="KW-1185">Reference proteome</keyword>
<organism evidence="1 2">
    <name type="scientific">Lentzea albidocapillata</name>
    <dbReference type="NCBI Taxonomy" id="40571"/>
    <lineage>
        <taxon>Bacteria</taxon>
        <taxon>Bacillati</taxon>
        <taxon>Actinomycetota</taxon>
        <taxon>Actinomycetes</taxon>
        <taxon>Pseudonocardiales</taxon>
        <taxon>Pseudonocardiaceae</taxon>
        <taxon>Lentzea</taxon>
    </lineage>
</organism>
<dbReference type="AlphaFoldDB" id="A0A1W2FSH0"/>
<name>A0A1W2FSH0_9PSEU</name>
<evidence type="ECO:0000313" key="2">
    <source>
        <dbReference type="Proteomes" id="UP000192840"/>
    </source>
</evidence>
<evidence type="ECO:0000313" key="1">
    <source>
        <dbReference type="EMBL" id="SMD24568.1"/>
    </source>
</evidence>
<proteinExistence type="predicted"/>
<dbReference type="Proteomes" id="UP000192840">
    <property type="component" value="Unassembled WGS sequence"/>
</dbReference>
<accession>A0A1W2FSH0</accession>
<sequence length="50" mass="5541">MSSKDLVDAFSLFALRTVLAPESQLPDIPEHVYGELKDFLLQHAHPGPIP</sequence>
<gene>
    <name evidence="1" type="ORF">SAMN05660733_07741</name>
</gene>
<reference evidence="2" key="1">
    <citation type="submission" date="2017-04" db="EMBL/GenBank/DDBJ databases">
        <authorList>
            <person name="Varghese N."/>
            <person name="Submissions S."/>
        </authorList>
    </citation>
    <scope>NUCLEOTIDE SEQUENCE [LARGE SCALE GENOMIC DNA]</scope>
    <source>
        <strain evidence="2">DSM 44073</strain>
    </source>
</reference>
<dbReference type="RefSeq" id="WP_157513041.1">
    <property type="nucleotide sequence ID" value="NZ_FWYC01000022.1"/>
</dbReference>
<dbReference type="EMBL" id="FWYC01000022">
    <property type="protein sequence ID" value="SMD24568.1"/>
    <property type="molecule type" value="Genomic_DNA"/>
</dbReference>
<protein>
    <submittedName>
        <fullName evidence="1">Uncharacterized protein</fullName>
    </submittedName>
</protein>